<dbReference type="RefSeq" id="WP_183659724.1">
    <property type="nucleotide sequence ID" value="NZ_JACIBV010000001.1"/>
</dbReference>
<accession>A0A7W5YUA1</accession>
<keyword evidence="2" id="KW-0472">Membrane</keyword>
<feature type="transmembrane region" description="Helical" evidence="2">
    <location>
        <begin position="68"/>
        <end position="89"/>
    </location>
</feature>
<dbReference type="Proteomes" id="UP000579945">
    <property type="component" value="Unassembled WGS sequence"/>
</dbReference>
<reference evidence="3 4" key="1">
    <citation type="submission" date="2020-08" db="EMBL/GenBank/DDBJ databases">
        <title>Sequencing the genomes of 1000 actinobacteria strains.</title>
        <authorList>
            <person name="Klenk H.-P."/>
        </authorList>
    </citation>
    <scope>NUCLEOTIDE SEQUENCE [LARGE SCALE GENOMIC DNA]</scope>
    <source>
        <strain evidence="3 4">DSM 44320</strain>
    </source>
</reference>
<dbReference type="GeneID" id="95394746"/>
<gene>
    <name evidence="3" type="ORF">FHR33_008589</name>
</gene>
<organism evidence="3 4">
    <name type="scientific">Nonomuraea dietziae</name>
    <dbReference type="NCBI Taxonomy" id="65515"/>
    <lineage>
        <taxon>Bacteria</taxon>
        <taxon>Bacillati</taxon>
        <taxon>Actinomycetota</taxon>
        <taxon>Actinomycetes</taxon>
        <taxon>Streptosporangiales</taxon>
        <taxon>Streptosporangiaceae</taxon>
        <taxon>Nonomuraea</taxon>
    </lineage>
</organism>
<protein>
    <submittedName>
        <fullName evidence="3">Uncharacterized protein</fullName>
    </submittedName>
</protein>
<evidence type="ECO:0000313" key="3">
    <source>
        <dbReference type="EMBL" id="MBB3732729.1"/>
    </source>
</evidence>
<feature type="transmembrane region" description="Helical" evidence="2">
    <location>
        <begin position="109"/>
        <end position="128"/>
    </location>
</feature>
<name>A0A7W5YUA1_9ACTN</name>
<sequence>MSKAARHILGVVAGLLLTPLLMLGLMYGSGQVAYAFRTDFSPSWLGATVLAACAVALGFLAGSRLSPLASLVTGLGFTGMGTVLLIPMLYPSGLADLLPAPLRWGFDMLGPTGVLFIAGILLLTASAFPSRWRAARPAPPASSYGPPQPQQQQQYPPAFDPFQPASFPPAGPGEDDRTRPMPR</sequence>
<feature type="region of interest" description="Disordered" evidence="1">
    <location>
        <begin position="134"/>
        <end position="183"/>
    </location>
</feature>
<feature type="transmembrane region" description="Helical" evidence="2">
    <location>
        <begin position="45"/>
        <end position="61"/>
    </location>
</feature>
<feature type="compositionally biased region" description="Basic and acidic residues" evidence="1">
    <location>
        <begin position="174"/>
        <end position="183"/>
    </location>
</feature>
<keyword evidence="2" id="KW-1133">Transmembrane helix</keyword>
<proteinExistence type="predicted"/>
<evidence type="ECO:0000313" key="4">
    <source>
        <dbReference type="Proteomes" id="UP000579945"/>
    </source>
</evidence>
<dbReference type="AlphaFoldDB" id="A0A7W5YUA1"/>
<evidence type="ECO:0000256" key="1">
    <source>
        <dbReference type="SAM" id="MobiDB-lite"/>
    </source>
</evidence>
<feature type="compositionally biased region" description="Low complexity" evidence="1">
    <location>
        <begin position="134"/>
        <end position="165"/>
    </location>
</feature>
<dbReference type="EMBL" id="JACIBV010000001">
    <property type="protein sequence ID" value="MBB3732729.1"/>
    <property type="molecule type" value="Genomic_DNA"/>
</dbReference>
<evidence type="ECO:0000256" key="2">
    <source>
        <dbReference type="SAM" id="Phobius"/>
    </source>
</evidence>
<comment type="caution">
    <text evidence="3">The sequence shown here is derived from an EMBL/GenBank/DDBJ whole genome shotgun (WGS) entry which is preliminary data.</text>
</comment>
<keyword evidence="2" id="KW-0812">Transmembrane</keyword>
<keyword evidence="4" id="KW-1185">Reference proteome</keyword>